<dbReference type="EC" id="2.1.1.72" evidence="2"/>
<dbReference type="PANTHER" id="PTHR42933">
    <property type="entry name" value="SLR6095 PROTEIN"/>
    <property type="match status" value="1"/>
</dbReference>
<dbReference type="GO" id="GO:0009007">
    <property type="term" value="F:site-specific DNA-methyltransferase (adenine-specific) activity"/>
    <property type="evidence" value="ECO:0007669"/>
    <property type="project" value="UniProtKB-EC"/>
</dbReference>
<dbReference type="InterPro" id="IPR003356">
    <property type="entry name" value="DNA_methylase_A-5"/>
</dbReference>
<keyword evidence="10" id="KW-1185">Reference proteome</keyword>
<dbReference type="GO" id="GO:0032259">
    <property type="term" value="P:methylation"/>
    <property type="evidence" value="ECO:0007669"/>
    <property type="project" value="UniProtKB-KW"/>
</dbReference>
<feature type="domain" description="DNA methylase adenine-specific" evidence="8">
    <location>
        <begin position="79"/>
        <end position="180"/>
    </location>
</feature>
<dbReference type="Gene3D" id="3.40.50.150">
    <property type="entry name" value="Vaccinia Virus protein VP39"/>
    <property type="match status" value="1"/>
</dbReference>
<evidence type="ECO:0000256" key="1">
    <source>
        <dbReference type="ARBA" id="ARBA00006594"/>
    </source>
</evidence>
<dbReference type="Pfam" id="PF02384">
    <property type="entry name" value="N6_Mtase"/>
    <property type="match status" value="1"/>
</dbReference>
<reference evidence="9 10" key="1">
    <citation type="journal article" date="2019" name="Nat. Med.">
        <title>A library of human gut bacterial isolates paired with longitudinal multiomics data enables mechanistic microbiome research.</title>
        <authorList>
            <person name="Poyet M."/>
            <person name="Groussin M."/>
            <person name="Gibbons S.M."/>
            <person name="Avila-Pacheco J."/>
            <person name="Jiang X."/>
            <person name="Kearney S.M."/>
            <person name="Perrotta A.R."/>
            <person name="Berdy B."/>
            <person name="Zhao S."/>
            <person name="Lieberman T.D."/>
            <person name="Swanson P.K."/>
            <person name="Smith M."/>
            <person name="Roesemann S."/>
            <person name="Alexander J.E."/>
            <person name="Rich S.A."/>
            <person name="Livny J."/>
            <person name="Vlamakis H."/>
            <person name="Clish C."/>
            <person name="Bullock K."/>
            <person name="Deik A."/>
            <person name="Scott J."/>
            <person name="Pierce K.A."/>
            <person name="Xavier R.J."/>
            <person name="Alm E.J."/>
        </authorList>
    </citation>
    <scope>NUCLEOTIDE SEQUENCE [LARGE SCALE GENOMIC DNA]</scope>
    <source>
        <strain evidence="9 10">BIOML-A134</strain>
    </source>
</reference>
<comment type="caution">
    <text evidence="9">The sequence shown here is derived from an EMBL/GenBank/DDBJ whole genome shotgun (WGS) entry which is preliminary data.</text>
</comment>
<name>A0A5M5E593_BACOV</name>
<dbReference type="GO" id="GO:0009307">
    <property type="term" value="P:DNA restriction-modification system"/>
    <property type="evidence" value="ECO:0007669"/>
    <property type="project" value="UniProtKB-KW"/>
</dbReference>
<keyword evidence="6" id="KW-0680">Restriction system</keyword>
<keyword evidence="3 9" id="KW-0489">Methyltransferase</keyword>
<accession>A0A5M5E593</accession>
<dbReference type="RefSeq" id="WP_149943889.1">
    <property type="nucleotide sequence ID" value="NZ_JANUKI010000001.1"/>
</dbReference>
<keyword evidence="4 9" id="KW-0808">Transferase</keyword>
<dbReference type="InterPro" id="IPR029063">
    <property type="entry name" value="SAM-dependent_MTases_sf"/>
</dbReference>
<protein>
    <recommendedName>
        <fullName evidence="2">site-specific DNA-methyltransferase (adenine-specific)</fullName>
        <ecNumber evidence="2">2.1.1.72</ecNumber>
    </recommendedName>
</protein>
<gene>
    <name evidence="9" type="ORF">F3D66_00660</name>
</gene>
<dbReference type="AlphaFoldDB" id="A0A5M5E593"/>
<evidence type="ECO:0000313" key="9">
    <source>
        <dbReference type="EMBL" id="KAA4104766.1"/>
    </source>
</evidence>
<evidence type="ECO:0000256" key="5">
    <source>
        <dbReference type="ARBA" id="ARBA00022691"/>
    </source>
</evidence>
<proteinExistence type="inferred from homology"/>
<dbReference type="PRINTS" id="PR00507">
    <property type="entry name" value="N12N6MTFRASE"/>
</dbReference>
<comment type="similarity">
    <text evidence="1">Belongs to the N(4)/N(6)-methyltransferase family.</text>
</comment>
<dbReference type="EMBL" id="VWKB01000001">
    <property type="protein sequence ID" value="KAA4104766.1"/>
    <property type="molecule type" value="Genomic_DNA"/>
</dbReference>
<dbReference type="Proteomes" id="UP000473905">
    <property type="component" value="Unassembled WGS sequence"/>
</dbReference>
<dbReference type="InterPro" id="IPR051537">
    <property type="entry name" value="DNA_Adenine_Mtase"/>
</dbReference>
<dbReference type="GO" id="GO:0008170">
    <property type="term" value="F:N-methyltransferase activity"/>
    <property type="evidence" value="ECO:0007669"/>
    <property type="project" value="InterPro"/>
</dbReference>
<sequence length="248" mass="28029">MKNNKFESFGKYLEGISRIHGRAKVFDDFLQIIVCCLSMGRKEELYFKTIKPYSKEELNLFSQAFASLIVQMDNTPLNDPFGDYFEEFLSNSKNGQFFTPIGICDLMTQLTTAVKPTEERRNGDVRVYDPACGSGRLLLSAAKQDKEQFFIGADISYVCCLMTIINLCLNSLNGEVLHINTISLECWHHWCIIVDSFTKIPTVYEINPDKLNQAPTSAIELKPNPVKGLIQPVESVPAISFVRYTAKS</sequence>
<evidence type="ECO:0000256" key="6">
    <source>
        <dbReference type="ARBA" id="ARBA00022747"/>
    </source>
</evidence>
<dbReference type="GO" id="GO:0003677">
    <property type="term" value="F:DNA binding"/>
    <property type="evidence" value="ECO:0007669"/>
    <property type="project" value="InterPro"/>
</dbReference>
<evidence type="ECO:0000256" key="4">
    <source>
        <dbReference type="ARBA" id="ARBA00022679"/>
    </source>
</evidence>
<dbReference type="PANTHER" id="PTHR42933:SF1">
    <property type="entry name" value="SITE-SPECIFIC DNA-METHYLTRANSFERASE (ADENINE-SPECIFIC)"/>
    <property type="match status" value="1"/>
</dbReference>
<evidence type="ECO:0000256" key="7">
    <source>
        <dbReference type="ARBA" id="ARBA00047942"/>
    </source>
</evidence>
<evidence type="ECO:0000313" key="10">
    <source>
        <dbReference type="Proteomes" id="UP000473905"/>
    </source>
</evidence>
<dbReference type="SUPFAM" id="SSF53335">
    <property type="entry name" value="S-adenosyl-L-methionine-dependent methyltransferases"/>
    <property type="match status" value="1"/>
</dbReference>
<keyword evidence="5" id="KW-0949">S-adenosyl-L-methionine</keyword>
<evidence type="ECO:0000259" key="8">
    <source>
        <dbReference type="Pfam" id="PF02384"/>
    </source>
</evidence>
<comment type="catalytic activity">
    <reaction evidence="7">
        <text>a 2'-deoxyadenosine in DNA + S-adenosyl-L-methionine = an N(6)-methyl-2'-deoxyadenosine in DNA + S-adenosyl-L-homocysteine + H(+)</text>
        <dbReference type="Rhea" id="RHEA:15197"/>
        <dbReference type="Rhea" id="RHEA-COMP:12418"/>
        <dbReference type="Rhea" id="RHEA-COMP:12419"/>
        <dbReference type="ChEBI" id="CHEBI:15378"/>
        <dbReference type="ChEBI" id="CHEBI:57856"/>
        <dbReference type="ChEBI" id="CHEBI:59789"/>
        <dbReference type="ChEBI" id="CHEBI:90615"/>
        <dbReference type="ChEBI" id="CHEBI:90616"/>
        <dbReference type="EC" id="2.1.1.72"/>
    </reaction>
</comment>
<organism evidence="9 10">
    <name type="scientific">Bacteroides ovatus</name>
    <dbReference type="NCBI Taxonomy" id="28116"/>
    <lineage>
        <taxon>Bacteria</taxon>
        <taxon>Pseudomonadati</taxon>
        <taxon>Bacteroidota</taxon>
        <taxon>Bacteroidia</taxon>
        <taxon>Bacteroidales</taxon>
        <taxon>Bacteroidaceae</taxon>
        <taxon>Bacteroides</taxon>
    </lineage>
</organism>
<evidence type="ECO:0000256" key="3">
    <source>
        <dbReference type="ARBA" id="ARBA00022603"/>
    </source>
</evidence>
<evidence type="ECO:0000256" key="2">
    <source>
        <dbReference type="ARBA" id="ARBA00011900"/>
    </source>
</evidence>